<dbReference type="Proteomes" id="UP000481109">
    <property type="component" value="Unassembled WGS sequence"/>
</dbReference>
<comment type="caution">
    <text evidence="1">The sequence shown here is derived from an EMBL/GenBank/DDBJ whole genome shotgun (WGS) entry which is preliminary data.</text>
</comment>
<dbReference type="AlphaFoldDB" id="A0A6G4XGH7"/>
<protein>
    <recommendedName>
        <fullName evidence="3">Carboxypeptidase regulatory-like domain-containing protein</fullName>
    </recommendedName>
</protein>
<dbReference type="EMBL" id="JAAKZW010000024">
    <property type="protein sequence ID" value="NGO75950.1"/>
    <property type="molecule type" value="Genomic_DNA"/>
</dbReference>
<dbReference type="SUPFAM" id="SSF49464">
    <property type="entry name" value="Carboxypeptidase regulatory domain-like"/>
    <property type="match status" value="1"/>
</dbReference>
<reference evidence="1 2" key="1">
    <citation type="submission" date="2020-02" db="EMBL/GenBank/DDBJ databases">
        <title>Whole-genome analyses of novel actinobacteria.</title>
        <authorList>
            <person name="Sahin N."/>
            <person name="Tokatli A."/>
        </authorList>
    </citation>
    <scope>NUCLEOTIDE SEQUENCE [LARGE SCALE GENOMIC DNA]</scope>
    <source>
        <strain evidence="1 2">YC504</strain>
    </source>
</reference>
<dbReference type="InterPro" id="IPR008969">
    <property type="entry name" value="CarboxyPept-like_regulatory"/>
</dbReference>
<organism evidence="1 2">
    <name type="scientific">Streptomyces mesophilus</name>
    <dbReference type="NCBI Taxonomy" id="1775132"/>
    <lineage>
        <taxon>Bacteria</taxon>
        <taxon>Bacillati</taxon>
        <taxon>Actinomycetota</taxon>
        <taxon>Actinomycetes</taxon>
        <taxon>Kitasatosporales</taxon>
        <taxon>Streptomycetaceae</taxon>
        <taxon>Streptomyces</taxon>
    </lineage>
</organism>
<accession>A0A6G4XGH7</accession>
<evidence type="ECO:0000313" key="2">
    <source>
        <dbReference type="Proteomes" id="UP000481109"/>
    </source>
</evidence>
<gene>
    <name evidence="1" type="ORF">G6045_09730</name>
</gene>
<evidence type="ECO:0000313" key="1">
    <source>
        <dbReference type="EMBL" id="NGO75950.1"/>
    </source>
</evidence>
<name>A0A6G4XGH7_9ACTN</name>
<sequence>MSAALAEVRRYRPLGIFDVRDRYLEQQRGDGLAATVRGRVRFAVVTVVTPEGASRPAGWSLVTRPTLSGLAVFQRDMVEDRPPRVVHRLSPTATSVELRVSCSWFQTRDFTFRPGTGQRHQIDLEPAIDYPFAGIPARAGTVGPAMLRGAVRDDTGRGVAGAVVQVTEGGYRYSTGEDGAWVVTLMDDLPWTAGRLAVRVRVTPPPGYGPPPAGPSVAVTALRGATVSVPDIRLRLS</sequence>
<evidence type="ECO:0008006" key="3">
    <source>
        <dbReference type="Google" id="ProtNLM"/>
    </source>
</evidence>
<keyword evidence="2" id="KW-1185">Reference proteome</keyword>
<proteinExistence type="predicted"/>
<dbReference type="RefSeq" id="WP_165331461.1">
    <property type="nucleotide sequence ID" value="NZ_JAAKZW010000024.1"/>
</dbReference>